<evidence type="ECO:0000313" key="3">
    <source>
        <dbReference type="Proteomes" id="UP001595751"/>
    </source>
</evidence>
<dbReference type="RefSeq" id="WP_290289540.1">
    <property type="nucleotide sequence ID" value="NZ_CP047211.1"/>
</dbReference>
<accession>A0ABV7ZNJ0</accession>
<feature type="compositionally biased region" description="Basic and acidic residues" evidence="1">
    <location>
        <begin position="196"/>
        <end position="208"/>
    </location>
</feature>
<gene>
    <name evidence="2" type="ORF">ACFORJ_08010</name>
</gene>
<feature type="compositionally biased region" description="Low complexity" evidence="1">
    <location>
        <begin position="72"/>
        <end position="88"/>
    </location>
</feature>
<feature type="region of interest" description="Disordered" evidence="1">
    <location>
        <begin position="192"/>
        <end position="243"/>
    </location>
</feature>
<proteinExistence type="predicted"/>
<reference evidence="3" key="1">
    <citation type="journal article" date="2019" name="Int. J. Syst. Evol. Microbiol.">
        <title>The Global Catalogue of Microorganisms (GCM) 10K type strain sequencing project: providing services to taxonomists for standard genome sequencing and annotation.</title>
        <authorList>
            <consortium name="The Broad Institute Genomics Platform"/>
            <consortium name="The Broad Institute Genome Sequencing Center for Infectious Disease"/>
            <person name="Wu L."/>
            <person name="Ma J."/>
        </authorList>
    </citation>
    <scope>NUCLEOTIDE SEQUENCE [LARGE SCALE GENOMIC DNA]</scope>
    <source>
        <strain evidence="3">CCUG 53252</strain>
    </source>
</reference>
<organism evidence="2 3">
    <name type="scientific">Corynebacterium hansenii</name>
    <dbReference type="NCBI Taxonomy" id="394964"/>
    <lineage>
        <taxon>Bacteria</taxon>
        <taxon>Bacillati</taxon>
        <taxon>Actinomycetota</taxon>
        <taxon>Actinomycetes</taxon>
        <taxon>Mycobacteriales</taxon>
        <taxon>Corynebacteriaceae</taxon>
        <taxon>Corynebacterium</taxon>
    </lineage>
</organism>
<sequence length="243" mass="25644">MSQIDVWKAGGPSNSVMTGLERGNAKSVSAKTLAKLDVALEWEPGSARRVYEEGGEPVELARPGLSHSGSVLSGPAGPLPRGRGAPGASLVGDSETAGLERGVDTIGSPLASIDLSGIIWPSMLDAVTAAGVPKDIVSTFKRASDTAGSILLDKLTPHLPVEERARLAWEIVERLKARGIDVEKLIDEQESASDELAARRDSNSEVRSIRNVVDDDDPTAGIDPTRYAAHPQTEPLEEDNPTP</sequence>
<dbReference type="Proteomes" id="UP001595751">
    <property type="component" value="Unassembled WGS sequence"/>
</dbReference>
<name>A0ABV7ZNJ0_9CORY</name>
<keyword evidence="3" id="KW-1185">Reference proteome</keyword>
<evidence type="ECO:0008006" key="4">
    <source>
        <dbReference type="Google" id="ProtNLM"/>
    </source>
</evidence>
<evidence type="ECO:0000256" key="1">
    <source>
        <dbReference type="SAM" id="MobiDB-lite"/>
    </source>
</evidence>
<protein>
    <recommendedName>
        <fullName evidence="4">Immunity repressor</fullName>
    </recommendedName>
</protein>
<dbReference type="EMBL" id="JBHRZN010000002">
    <property type="protein sequence ID" value="MFC3850109.1"/>
    <property type="molecule type" value="Genomic_DNA"/>
</dbReference>
<comment type="caution">
    <text evidence="2">The sequence shown here is derived from an EMBL/GenBank/DDBJ whole genome shotgun (WGS) entry which is preliminary data.</text>
</comment>
<feature type="region of interest" description="Disordered" evidence="1">
    <location>
        <begin position="62"/>
        <end position="88"/>
    </location>
</feature>
<evidence type="ECO:0000313" key="2">
    <source>
        <dbReference type="EMBL" id="MFC3850109.1"/>
    </source>
</evidence>